<dbReference type="STRING" id="2903.R1DIE0"/>
<dbReference type="EnsemblProtists" id="EOD10561">
    <property type="protein sequence ID" value="EOD10561"/>
    <property type="gene ID" value="EMIHUDRAFT_470963"/>
</dbReference>
<feature type="chain" id="PRO_5044270236" description="N-acetyltransferase domain-containing protein" evidence="2">
    <location>
        <begin position="24"/>
        <end position="440"/>
    </location>
</feature>
<keyword evidence="4" id="KW-1185">Reference proteome</keyword>
<keyword evidence="2" id="KW-0732">Signal</keyword>
<dbReference type="eggNOG" id="ENOG502SEMA">
    <property type="taxonomic scope" value="Eukaryota"/>
</dbReference>
<dbReference type="AlphaFoldDB" id="A0A0D3IH26"/>
<protein>
    <recommendedName>
        <fullName evidence="5">N-acetyltransferase domain-containing protein</fullName>
    </recommendedName>
</protein>
<accession>A0A0D3IH26</accession>
<organism evidence="3 4">
    <name type="scientific">Emiliania huxleyi (strain CCMP1516)</name>
    <dbReference type="NCBI Taxonomy" id="280463"/>
    <lineage>
        <taxon>Eukaryota</taxon>
        <taxon>Haptista</taxon>
        <taxon>Haptophyta</taxon>
        <taxon>Prymnesiophyceae</taxon>
        <taxon>Isochrysidales</taxon>
        <taxon>Noelaerhabdaceae</taxon>
        <taxon>Emiliania</taxon>
    </lineage>
</organism>
<reference evidence="4" key="1">
    <citation type="journal article" date="2013" name="Nature">
        <title>Pan genome of the phytoplankton Emiliania underpins its global distribution.</title>
        <authorList>
            <person name="Read B.A."/>
            <person name="Kegel J."/>
            <person name="Klute M.J."/>
            <person name="Kuo A."/>
            <person name="Lefebvre S.C."/>
            <person name="Maumus F."/>
            <person name="Mayer C."/>
            <person name="Miller J."/>
            <person name="Monier A."/>
            <person name="Salamov A."/>
            <person name="Young J."/>
            <person name="Aguilar M."/>
            <person name="Claverie J.M."/>
            <person name="Frickenhaus S."/>
            <person name="Gonzalez K."/>
            <person name="Herman E.K."/>
            <person name="Lin Y.C."/>
            <person name="Napier J."/>
            <person name="Ogata H."/>
            <person name="Sarno A.F."/>
            <person name="Shmutz J."/>
            <person name="Schroeder D."/>
            <person name="de Vargas C."/>
            <person name="Verret F."/>
            <person name="von Dassow P."/>
            <person name="Valentin K."/>
            <person name="Van de Peer Y."/>
            <person name="Wheeler G."/>
            <person name="Dacks J.B."/>
            <person name="Delwiche C.F."/>
            <person name="Dyhrman S.T."/>
            <person name="Glockner G."/>
            <person name="John U."/>
            <person name="Richards T."/>
            <person name="Worden A.Z."/>
            <person name="Zhang X."/>
            <person name="Grigoriev I.V."/>
            <person name="Allen A.E."/>
            <person name="Bidle K."/>
            <person name="Borodovsky M."/>
            <person name="Bowler C."/>
            <person name="Brownlee C."/>
            <person name="Cock J.M."/>
            <person name="Elias M."/>
            <person name="Gladyshev V.N."/>
            <person name="Groth M."/>
            <person name="Guda C."/>
            <person name="Hadaegh A."/>
            <person name="Iglesias-Rodriguez M.D."/>
            <person name="Jenkins J."/>
            <person name="Jones B.M."/>
            <person name="Lawson T."/>
            <person name="Leese F."/>
            <person name="Lindquist E."/>
            <person name="Lobanov A."/>
            <person name="Lomsadze A."/>
            <person name="Malik S.B."/>
            <person name="Marsh M.E."/>
            <person name="Mackinder L."/>
            <person name="Mock T."/>
            <person name="Mueller-Roeber B."/>
            <person name="Pagarete A."/>
            <person name="Parker M."/>
            <person name="Probert I."/>
            <person name="Quesneville H."/>
            <person name="Raines C."/>
            <person name="Rensing S.A."/>
            <person name="Riano-Pachon D.M."/>
            <person name="Richier S."/>
            <person name="Rokitta S."/>
            <person name="Shiraiwa Y."/>
            <person name="Soanes D.M."/>
            <person name="van der Giezen M."/>
            <person name="Wahlund T.M."/>
            <person name="Williams B."/>
            <person name="Wilson W."/>
            <person name="Wolfe G."/>
            <person name="Wurch L.L."/>
        </authorList>
    </citation>
    <scope>NUCLEOTIDE SEQUENCE</scope>
</reference>
<evidence type="ECO:0000256" key="1">
    <source>
        <dbReference type="SAM" id="MobiDB-lite"/>
    </source>
</evidence>
<proteinExistence type="predicted"/>
<dbReference type="HOGENOM" id="CLU_623236_0_0_1"/>
<dbReference type="Proteomes" id="UP000013827">
    <property type="component" value="Unassembled WGS sequence"/>
</dbReference>
<sequence>MSVVFTPLLTAAVAPAAWRLLQGVPAEVALGASGSLQGAPPCLATLEKVGKGHAAAWRLADFRTEETGMQARLALDRNPAEPCCKLMFVGGRSGQREKLGHMLLACDEDGSALRGMRIREDLRGRGLSKLLLAVWLRLCLEAGLTPRTRTINKPLLSLSLAAFGFAPTNQRGMLVRVSAAKRARDCVRSTSAHAPGRTAYIRTAFEAPDAATLRAAVDRQLRHGNLELGVPPAALRPIHTGSTPEAAKAAGEAAANAIRMGRPYEEAVRAGDTLAEELKVEPAEIFSDESIQALLEAKPETADAVREAGGQMPQKAAEVIATLVKVWKEEKAANEAEALRADVSALRGLPRDGLIALADDILVTVLAVPVPARNSRNAADLLLPRRRATNEDDDGSRSNTPQLNMPARLQSIESELMPRRASAADPIEHGLEGFAEEYSP</sequence>
<reference evidence="3" key="2">
    <citation type="submission" date="2024-10" db="UniProtKB">
        <authorList>
            <consortium name="EnsemblProtists"/>
        </authorList>
    </citation>
    <scope>IDENTIFICATION</scope>
</reference>
<dbReference type="RefSeq" id="XP_005762990.1">
    <property type="nucleotide sequence ID" value="XM_005762933.1"/>
</dbReference>
<evidence type="ECO:0000313" key="3">
    <source>
        <dbReference type="EnsemblProtists" id="EOD10561"/>
    </source>
</evidence>
<feature type="signal peptide" evidence="2">
    <location>
        <begin position="1"/>
        <end position="23"/>
    </location>
</feature>
<dbReference type="PaxDb" id="2903-EOD10561"/>
<dbReference type="GeneID" id="17256716"/>
<feature type="region of interest" description="Disordered" evidence="1">
    <location>
        <begin position="381"/>
        <end position="440"/>
    </location>
</feature>
<evidence type="ECO:0000256" key="2">
    <source>
        <dbReference type="SAM" id="SignalP"/>
    </source>
</evidence>
<dbReference type="KEGG" id="ehx:EMIHUDRAFT_470963"/>
<evidence type="ECO:0008006" key="5">
    <source>
        <dbReference type="Google" id="ProtNLM"/>
    </source>
</evidence>
<evidence type="ECO:0000313" key="4">
    <source>
        <dbReference type="Proteomes" id="UP000013827"/>
    </source>
</evidence>
<name>A0A0D3IH26_EMIH1</name>